<proteinExistence type="predicted"/>
<feature type="region of interest" description="Disordered" evidence="1">
    <location>
        <begin position="64"/>
        <end position="92"/>
    </location>
</feature>
<dbReference type="Proteomes" id="UP000202511">
    <property type="component" value="Segment"/>
</dbReference>
<evidence type="ECO:0000256" key="1">
    <source>
        <dbReference type="SAM" id="MobiDB-lite"/>
    </source>
</evidence>
<dbReference type="EMBL" id="KP136319">
    <property type="protein sequence ID" value="AJF97276.1"/>
    <property type="molecule type" value="Genomic_DNA"/>
</dbReference>
<evidence type="ECO:0000313" key="3">
    <source>
        <dbReference type="Proteomes" id="UP000202511"/>
    </source>
</evidence>
<accession>A0A0B5J8Z8</accession>
<dbReference type="KEGG" id="vg:23462193"/>
<dbReference type="GeneID" id="23462193"/>
<feature type="region of interest" description="Disordered" evidence="1">
    <location>
        <begin position="1"/>
        <end position="47"/>
    </location>
</feature>
<feature type="compositionally biased region" description="Polar residues" evidence="1">
    <location>
        <begin position="22"/>
        <end position="35"/>
    </location>
</feature>
<dbReference type="RefSeq" id="YP_009119511.1">
    <property type="nucleotide sequence ID" value="NC_026440.1"/>
</dbReference>
<sequence>MDNTSDDESVECGGRVFERNPQARTTGQAGTSDGFNSRRPPDPTPEQIAAQMAFYEQYNAVAYASRHDGDEPGPDKPEFDWEAFDQSMGDAPECDGLLADFLAEKAARRAPLEGDLPHRE</sequence>
<evidence type="ECO:0000313" key="2">
    <source>
        <dbReference type="EMBL" id="AJF97276.1"/>
    </source>
</evidence>
<feature type="compositionally biased region" description="Basic and acidic residues" evidence="1">
    <location>
        <begin position="65"/>
        <end position="79"/>
    </location>
</feature>
<feature type="compositionally biased region" description="Acidic residues" evidence="1">
    <location>
        <begin position="1"/>
        <end position="10"/>
    </location>
</feature>
<protein>
    <submittedName>
        <fullName evidence="2">Uncharacterized protein</fullName>
    </submittedName>
</protein>
<reference evidence="2 3" key="1">
    <citation type="journal article" date="2015" name="Parasitol. Res.">
        <title>Viruses in close associations with free-living amoebae.</title>
        <authorList>
            <person name="Scheid P."/>
        </authorList>
    </citation>
    <scope>NUCLEOTIDE SEQUENCE [LARGE SCALE GENOMIC DNA]</scope>
    <source>
        <strain evidence="2">KlaHel</strain>
    </source>
</reference>
<organism evidence="2 3">
    <name type="scientific">Pandoravirus inopinatum</name>
    <dbReference type="NCBI Taxonomy" id="1605721"/>
    <lineage>
        <taxon>Viruses</taxon>
        <taxon>Pandoravirus</taxon>
    </lineage>
</organism>
<name>A0A0B5J8Z8_9VIRU</name>